<sequence length="616" mass="67847">MTSPWRKALRLPLRVSLPLAVALMLLATAGSSLWSARTSSVDRLAQTARHQMHTEMHRLVRLDSDVDEPGSASALSSTGSAGQTLDIDRVWREISHLMTFPLVREVAVIDADGRIRHAHRRSWIGRQAADTIPDWDPAWMNASLATRLPQMHVGADGTRLTGLQSYLGRTVDLRQPRQLASSVVYLRMELAGALDDLALREVRERSPELLAQLALILVVAALIQLGLARPLGRLQAISQRWARGDLSLHAPETGPAEVAELAVAFNHMVDTLRQHRDDLLASEDRLSTVLYSTGDALLATDAQQRITLLNPAAEALTGWREYEACGRPVGEVFRIEHAQTGAPAEIPVQRVLETGLVVGLANHTVLVSRQGRRTHIADSAAPLRNGRGELRGVVIVFRDVTESYRLEQALAESELHYRALANAGHSLILTTDANGRSVWCNQPWLAWTGQAEEALGETDWLSLVHPEDLDAAWMDWRRAIAQPGSFEQNLRLRRLDGSHAWVLVKAVPRRSADGRFQGHVLQAIDASREREADQRMASQLDELRRWQAGVIDREERVAELKAEVNELRTRLGLPPRYRAGEATTISDPAAARAPGPADASGSPSAPTHPTDPDTPT</sequence>
<dbReference type="Pfam" id="PF00672">
    <property type="entry name" value="HAMP"/>
    <property type="match status" value="1"/>
</dbReference>
<dbReference type="InterPro" id="IPR013655">
    <property type="entry name" value="PAS_fold_3"/>
</dbReference>
<dbReference type="Proteomes" id="UP001235760">
    <property type="component" value="Unassembled WGS sequence"/>
</dbReference>
<evidence type="ECO:0000313" key="5">
    <source>
        <dbReference type="EMBL" id="MDP4299965.1"/>
    </source>
</evidence>
<dbReference type="SMART" id="SM00091">
    <property type="entry name" value="PAS"/>
    <property type="match status" value="2"/>
</dbReference>
<dbReference type="PROSITE" id="PS50112">
    <property type="entry name" value="PAS"/>
    <property type="match status" value="1"/>
</dbReference>
<dbReference type="InterPro" id="IPR013656">
    <property type="entry name" value="PAS_4"/>
</dbReference>
<feature type="domain" description="PAC" evidence="3">
    <location>
        <begin position="486"/>
        <end position="538"/>
    </location>
</feature>
<dbReference type="NCBIfam" id="TIGR00229">
    <property type="entry name" value="sensory_box"/>
    <property type="match status" value="2"/>
</dbReference>
<dbReference type="SUPFAM" id="SSF55785">
    <property type="entry name" value="PYP-like sensor domain (PAS domain)"/>
    <property type="match status" value="2"/>
</dbReference>
<dbReference type="SMART" id="SM00304">
    <property type="entry name" value="HAMP"/>
    <property type="match status" value="1"/>
</dbReference>
<evidence type="ECO:0000256" key="1">
    <source>
        <dbReference type="SAM" id="MobiDB-lite"/>
    </source>
</evidence>
<reference evidence="5 6" key="1">
    <citation type="submission" date="2023-08" db="EMBL/GenBank/DDBJ databases">
        <authorList>
            <person name="Roldan D.M."/>
            <person name="Menes R.J."/>
        </authorList>
    </citation>
    <scope>NUCLEOTIDE SEQUENCE [LARGE SCALE GENOMIC DNA]</scope>
    <source>
        <strain evidence="5 6">CCM 2812</strain>
    </source>
</reference>
<dbReference type="InterPro" id="IPR052155">
    <property type="entry name" value="Biofilm_reg_signaling"/>
</dbReference>
<proteinExistence type="predicted"/>
<organism evidence="5 6">
    <name type="scientific">Leptothrix discophora</name>
    <dbReference type="NCBI Taxonomy" id="89"/>
    <lineage>
        <taxon>Bacteria</taxon>
        <taxon>Pseudomonadati</taxon>
        <taxon>Pseudomonadota</taxon>
        <taxon>Betaproteobacteria</taxon>
        <taxon>Burkholderiales</taxon>
        <taxon>Sphaerotilaceae</taxon>
        <taxon>Leptothrix</taxon>
    </lineage>
</organism>
<feature type="domain" description="PAC" evidence="3">
    <location>
        <begin position="360"/>
        <end position="412"/>
    </location>
</feature>
<protein>
    <submittedName>
        <fullName evidence="5">PAS domain S-box protein</fullName>
    </submittedName>
</protein>
<dbReference type="PROSITE" id="PS50113">
    <property type="entry name" value="PAC"/>
    <property type="match status" value="2"/>
</dbReference>
<dbReference type="RefSeq" id="WP_305748520.1">
    <property type="nucleotide sequence ID" value="NZ_JAUZEE010000002.1"/>
</dbReference>
<gene>
    <name evidence="5" type="ORF">Q8X39_04910</name>
</gene>
<evidence type="ECO:0000313" key="6">
    <source>
        <dbReference type="Proteomes" id="UP001235760"/>
    </source>
</evidence>
<dbReference type="EMBL" id="JAUZEE010000002">
    <property type="protein sequence ID" value="MDP4299965.1"/>
    <property type="molecule type" value="Genomic_DNA"/>
</dbReference>
<dbReference type="Gene3D" id="3.30.450.20">
    <property type="entry name" value="PAS domain"/>
    <property type="match status" value="2"/>
</dbReference>
<dbReference type="SUPFAM" id="SSF158472">
    <property type="entry name" value="HAMP domain-like"/>
    <property type="match status" value="1"/>
</dbReference>
<dbReference type="SMART" id="SM00086">
    <property type="entry name" value="PAC"/>
    <property type="match status" value="2"/>
</dbReference>
<dbReference type="InterPro" id="IPR003660">
    <property type="entry name" value="HAMP_dom"/>
</dbReference>
<dbReference type="PROSITE" id="PS50885">
    <property type="entry name" value="HAMP"/>
    <property type="match status" value="1"/>
</dbReference>
<comment type="caution">
    <text evidence="5">The sequence shown here is derived from an EMBL/GenBank/DDBJ whole genome shotgun (WGS) entry which is preliminary data.</text>
</comment>
<dbReference type="PANTHER" id="PTHR44757">
    <property type="entry name" value="DIGUANYLATE CYCLASE DGCP"/>
    <property type="match status" value="1"/>
</dbReference>
<evidence type="ECO:0000259" key="2">
    <source>
        <dbReference type="PROSITE" id="PS50112"/>
    </source>
</evidence>
<dbReference type="InterPro" id="IPR000700">
    <property type="entry name" value="PAS-assoc_C"/>
</dbReference>
<feature type="domain" description="PAS" evidence="2">
    <location>
        <begin position="282"/>
        <end position="355"/>
    </location>
</feature>
<dbReference type="PANTHER" id="PTHR44757:SF4">
    <property type="entry name" value="DIGUANYLATE CYCLASE DGCE-RELATED"/>
    <property type="match status" value="1"/>
</dbReference>
<accession>A0ABT9G0F4</accession>
<feature type="compositionally biased region" description="Low complexity" evidence="1">
    <location>
        <begin position="586"/>
        <end position="608"/>
    </location>
</feature>
<evidence type="ECO:0000259" key="4">
    <source>
        <dbReference type="PROSITE" id="PS50885"/>
    </source>
</evidence>
<dbReference type="Pfam" id="PF08447">
    <property type="entry name" value="PAS_3"/>
    <property type="match status" value="1"/>
</dbReference>
<evidence type="ECO:0000259" key="3">
    <source>
        <dbReference type="PROSITE" id="PS50113"/>
    </source>
</evidence>
<keyword evidence="6" id="KW-1185">Reference proteome</keyword>
<name>A0ABT9G0F4_LEPDI</name>
<dbReference type="InterPro" id="IPR035965">
    <property type="entry name" value="PAS-like_dom_sf"/>
</dbReference>
<dbReference type="Pfam" id="PF08448">
    <property type="entry name" value="PAS_4"/>
    <property type="match status" value="1"/>
</dbReference>
<dbReference type="CDD" id="cd00130">
    <property type="entry name" value="PAS"/>
    <property type="match status" value="2"/>
</dbReference>
<dbReference type="CDD" id="cd06225">
    <property type="entry name" value="HAMP"/>
    <property type="match status" value="1"/>
</dbReference>
<dbReference type="InterPro" id="IPR000014">
    <property type="entry name" value="PAS"/>
</dbReference>
<dbReference type="InterPro" id="IPR001610">
    <property type="entry name" value="PAC"/>
</dbReference>
<feature type="region of interest" description="Disordered" evidence="1">
    <location>
        <begin position="574"/>
        <end position="616"/>
    </location>
</feature>
<feature type="domain" description="HAMP" evidence="4">
    <location>
        <begin position="225"/>
        <end position="277"/>
    </location>
</feature>
<dbReference type="Gene3D" id="6.10.340.10">
    <property type="match status" value="1"/>
</dbReference>